<evidence type="ECO:0000259" key="2">
    <source>
        <dbReference type="Pfam" id="PF12770"/>
    </source>
</evidence>
<reference evidence="3 4" key="1">
    <citation type="submission" date="2019-06" db="EMBL/GenBank/DDBJ databases">
        <title>Whole genome shotgun sequence of Streptomyces cacaoi subsp. cacaoi NBRC 12748.</title>
        <authorList>
            <person name="Hosoyama A."/>
            <person name="Uohara A."/>
            <person name="Ohji S."/>
            <person name="Ichikawa N."/>
        </authorList>
    </citation>
    <scope>NUCLEOTIDE SEQUENCE [LARGE SCALE GENOMIC DNA]</scope>
    <source>
        <strain evidence="3 4">NBRC 12748</strain>
    </source>
</reference>
<dbReference type="OrthoDB" id="4149784at2"/>
<sequence length="1272" mass="134799">MDEVAPGAGPAVGGRDQRTAELYAALEQLGPDPDGTRALALHGELADLHHEQGTVSRDPADFRASAEHWRALRQAAEDGVPGMDGAVTHYGLGRALMLAGMIGADKDELRAAQHALDCAVESVPDGAEPEWLLDARARAACLRGGLSLEDRDAEQAAVAEQEIEELLALPDALEQFPPGFLEQFAKLLYECAAGRDDDAGRERALELLRHTVVSRRAERDGPAWRPGLTLATLQQTRYQADRDPARLRDVLLGTGRVLEAAEAADVDQEMWHAARLLRLWAEQECASHGVRPEGEGTGPGGTESPGGRDGAADPEEAWKQLRESMAVFRERFLQGEAYFDFRTNEPGNATLSEVAGLGSTLLRDGFERTYAEWQAEEPGSARRADGALLLLTQRAFLGGRDGHIPREQIDTLIDSAVSCPHKDDAWRARAHTMAAAALLMEDTSGARLRLDALGHHLRRARELGCSDAELEYLEATAAMLRGQMSGGRDDVDAGVAAARRLSDQGFLSPYHTRVLAAQSAGMAGARAARTGDLAGADRALAELADVLREMKPEDPSRLELWVSLENLVLERDTLARAAGQPAYPLPPGRPDVGELRRGAERLPRGQRAWVLGSAGLTRAGHALLQHDVPAIEAATELLREAMDLVAEDTDDWLRYAGTLGGLLCALSDAATHPRRRAARLTEGTELLERTAERAGGPAHRLWSNIALGLGRAYRARGGPGDRRRARRSGLDALRGHVLSTLLQSGTAHAAEAAGSATAGAFEVAAWCLTDGAPDEAVRALDACRGLVLHAALTSASVPQMLDAAGRTELAARWRDAVAAAGAAGAAGAEDGPDGPDSRLRRQVFEALTADGTGAHVPARRLLLDPPAPRRIGQALRATGADALVYLVPASEDGGGAAVTVTARGRVDAVPLPALREDAEPLRAYGTAAGAVRDLGPVGATGQPHPGTGRGPWEERLDRLCSWAWQAAMGPLLDRLPGPRGGGPARGHGRVAKLVLVPMGALGVVPWHAAWTPDGRGGRRYAVQECEISYAASARLLCEVAGREPVRPDGAALFVGDPTGDLRHAGHEADAIQRRLYPGARYLGRRAARARHGAGTPAEVLDWLRAQRDPGAVLHLACHATVAAGSRHSAHLALHGGALAAEELTEASGGMRDAAGAGIGLVVLAACRSHISVRGSNEAYTLSTAFLTAAARSVIGTLWPVPDDTTSALMYMTHWYLRHEGHSPGRALRAAQLWMLDPHRTPPPGMPPALARHARAGAPADPAAWAGFTHLGQ</sequence>
<keyword evidence="4" id="KW-1185">Reference proteome</keyword>
<dbReference type="InterPro" id="IPR024983">
    <property type="entry name" value="CHAT_dom"/>
</dbReference>
<accession>A0A4Y3R8N8</accession>
<evidence type="ECO:0000313" key="3">
    <source>
        <dbReference type="EMBL" id="GEB53113.1"/>
    </source>
</evidence>
<dbReference type="AlphaFoldDB" id="A0A4Y3R8N8"/>
<protein>
    <recommendedName>
        <fullName evidence="2">CHAT domain-containing protein</fullName>
    </recommendedName>
</protein>
<feature type="domain" description="CHAT" evidence="2">
    <location>
        <begin position="958"/>
        <end position="1272"/>
    </location>
</feature>
<dbReference type="RefSeq" id="WP_086818082.1">
    <property type="nucleotide sequence ID" value="NZ_BJMM01000043.1"/>
</dbReference>
<comment type="caution">
    <text evidence="3">The sequence shown here is derived from an EMBL/GenBank/DDBJ whole genome shotgun (WGS) entry which is preliminary data.</text>
</comment>
<feature type="region of interest" description="Disordered" evidence="1">
    <location>
        <begin position="289"/>
        <end position="314"/>
    </location>
</feature>
<gene>
    <name evidence="3" type="ORF">SCA03_56640</name>
</gene>
<evidence type="ECO:0000256" key="1">
    <source>
        <dbReference type="SAM" id="MobiDB-lite"/>
    </source>
</evidence>
<dbReference type="Proteomes" id="UP000319210">
    <property type="component" value="Unassembled WGS sequence"/>
</dbReference>
<proteinExistence type="predicted"/>
<dbReference type="Pfam" id="PF12770">
    <property type="entry name" value="CHAT"/>
    <property type="match status" value="1"/>
</dbReference>
<name>A0A4Y3R8N8_STRCI</name>
<dbReference type="EMBL" id="BJMM01000043">
    <property type="protein sequence ID" value="GEB53113.1"/>
    <property type="molecule type" value="Genomic_DNA"/>
</dbReference>
<organism evidence="3 4">
    <name type="scientific">Streptomyces cacaoi</name>
    <dbReference type="NCBI Taxonomy" id="1898"/>
    <lineage>
        <taxon>Bacteria</taxon>
        <taxon>Bacillati</taxon>
        <taxon>Actinomycetota</taxon>
        <taxon>Actinomycetes</taxon>
        <taxon>Kitasatosporales</taxon>
        <taxon>Streptomycetaceae</taxon>
        <taxon>Streptomyces</taxon>
    </lineage>
</organism>
<evidence type="ECO:0000313" key="4">
    <source>
        <dbReference type="Proteomes" id="UP000319210"/>
    </source>
</evidence>
<feature type="compositionally biased region" description="Gly residues" evidence="1">
    <location>
        <begin position="295"/>
        <end position="309"/>
    </location>
</feature>